<comment type="caution">
    <text evidence="3">The sequence shown here is derived from an EMBL/GenBank/DDBJ whole genome shotgun (WGS) entry which is preliminary data.</text>
</comment>
<reference evidence="3" key="1">
    <citation type="journal article" date="2021" name="Nat. Commun.">
        <title>Genetic determinants of endophytism in the Arabidopsis root mycobiome.</title>
        <authorList>
            <person name="Mesny F."/>
            <person name="Miyauchi S."/>
            <person name="Thiergart T."/>
            <person name="Pickel B."/>
            <person name="Atanasova L."/>
            <person name="Karlsson M."/>
            <person name="Huettel B."/>
            <person name="Barry K.W."/>
            <person name="Haridas S."/>
            <person name="Chen C."/>
            <person name="Bauer D."/>
            <person name="Andreopoulos W."/>
            <person name="Pangilinan J."/>
            <person name="LaButti K."/>
            <person name="Riley R."/>
            <person name="Lipzen A."/>
            <person name="Clum A."/>
            <person name="Drula E."/>
            <person name="Henrissat B."/>
            <person name="Kohler A."/>
            <person name="Grigoriev I.V."/>
            <person name="Martin F.M."/>
            <person name="Hacquard S."/>
        </authorList>
    </citation>
    <scope>NUCLEOTIDE SEQUENCE</scope>
    <source>
        <strain evidence="3">MPI-CAGE-CH-0230</strain>
    </source>
</reference>
<dbReference type="Gene3D" id="3.30.710.10">
    <property type="entry name" value="Potassium Channel Kv1.1, Chain A"/>
    <property type="match status" value="1"/>
</dbReference>
<keyword evidence="4" id="KW-1185">Reference proteome</keyword>
<dbReference type="OrthoDB" id="5326346at2759"/>
<sequence>MEGSSIDFDPDGNLILILHNPGAPFAVWPQDGNCHLNLQQTALALCPSPRQSSSTVMSSNDALKPGDADDRRSESSHMPIRPLKPIIRLRLSSRHLILASPYFQKMLKGDWQESTAQSRPERVVKAEDWDPGALFVLMNIIHGRNGKVPLCVDIEMLSKIAALVDYYQCYEAVHIVSAIWLKELRQRVPSALGRDLVLWLLISWVYQDPALFETVTRTAIITMKSPFPSLGLPIPQIIAEAINSRREAQIQQILDVLDDLQQYLLKDQSGHSFECSSILFGALMKELHRAGLLGQDLCLSIHDLSIESTMDALDKIKSTQWKAMTTGTSFGSSTGFGPRCYSGHGCHLQSIIQSKLKGVDKTTVAGIRMAEFRDKNDTQCATASLALSSHLSGLSLCLNNVPNTRSAAMFVDVREIVTSTALSRFENICVQQRFANFSQEELRLGDSVALQDNKSQDS</sequence>
<dbReference type="Proteomes" id="UP000756346">
    <property type="component" value="Unassembled WGS sequence"/>
</dbReference>
<protein>
    <recommendedName>
        <fullName evidence="2">BTB domain-containing protein</fullName>
    </recommendedName>
</protein>
<dbReference type="InterPro" id="IPR011333">
    <property type="entry name" value="SKP1/BTB/POZ_sf"/>
</dbReference>
<gene>
    <name evidence="3" type="ORF">B0I36DRAFT_337098</name>
</gene>
<evidence type="ECO:0000313" key="4">
    <source>
        <dbReference type="Proteomes" id="UP000756346"/>
    </source>
</evidence>
<accession>A0A9P8XW57</accession>
<dbReference type="GeneID" id="70185187"/>
<dbReference type="EMBL" id="JAGTJQ010000012">
    <property type="protein sequence ID" value="KAH7016235.1"/>
    <property type="molecule type" value="Genomic_DNA"/>
</dbReference>
<evidence type="ECO:0000256" key="1">
    <source>
        <dbReference type="SAM" id="MobiDB-lite"/>
    </source>
</evidence>
<proteinExistence type="predicted"/>
<feature type="domain" description="BTB" evidence="2">
    <location>
        <begin position="96"/>
        <end position="177"/>
    </location>
</feature>
<feature type="compositionally biased region" description="Basic and acidic residues" evidence="1">
    <location>
        <begin position="64"/>
        <end position="75"/>
    </location>
</feature>
<dbReference type="RefSeq" id="XP_046005859.1">
    <property type="nucleotide sequence ID" value="XM_046155641.1"/>
</dbReference>
<feature type="compositionally biased region" description="Polar residues" evidence="1">
    <location>
        <begin position="49"/>
        <end position="61"/>
    </location>
</feature>
<organism evidence="3 4">
    <name type="scientific">Microdochium trichocladiopsis</name>
    <dbReference type="NCBI Taxonomy" id="1682393"/>
    <lineage>
        <taxon>Eukaryota</taxon>
        <taxon>Fungi</taxon>
        <taxon>Dikarya</taxon>
        <taxon>Ascomycota</taxon>
        <taxon>Pezizomycotina</taxon>
        <taxon>Sordariomycetes</taxon>
        <taxon>Xylariomycetidae</taxon>
        <taxon>Xylariales</taxon>
        <taxon>Microdochiaceae</taxon>
        <taxon>Microdochium</taxon>
    </lineage>
</organism>
<feature type="region of interest" description="Disordered" evidence="1">
    <location>
        <begin position="49"/>
        <end position="77"/>
    </location>
</feature>
<dbReference type="InterPro" id="IPR000210">
    <property type="entry name" value="BTB/POZ_dom"/>
</dbReference>
<dbReference type="Pfam" id="PF00651">
    <property type="entry name" value="BTB"/>
    <property type="match status" value="1"/>
</dbReference>
<dbReference type="SUPFAM" id="SSF54695">
    <property type="entry name" value="POZ domain"/>
    <property type="match status" value="1"/>
</dbReference>
<evidence type="ECO:0000259" key="2">
    <source>
        <dbReference type="Pfam" id="PF00651"/>
    </source>
</evidence>
<dbReference type="AlphaFoldDB" id="A0A9P8XW57"/>
<name>A0A9P8XW57_9PEZI</name>
<evidence type="ECO:0000313" key="3">
    <source>
        <dbReference type="EMBL" id="KAH7016235.1"/>
    </source>
</evidence>